<name>A0ABS6HCK9_9PROT</name>
<dbReference type="PANTHER" id="PTHR21310">
    <property type="entry name" value="AMINOGLYCOSIDE PHOSPHOTRANSFERASE-RELATED-RELATED"/>
    <property type="match status" value="1"/>
</dbReference>
<evidence type="ECO:0000313" key="3">
    <source>
        <dbReference type="Proteomes" id="UP000689967"/>
    </source>
</evidence>
<sequence>MSLRDAALARRLVQAQFPQWADFPVCPLAEGGQNNLTFRLGAHLLIRLPSAERYVAQVAKEQAWLPRLAPLLPLPIPRPIALGRPSADFPFPWSIYDWIEGETARPERIADPCRLAADLAGFLRVLQSITAQEGPAAGAHNFHRGGQLAVYDGETRAAIAALGAEIDAPAATAIWDAALASRWAGAPVWVHGDVAPGNLLLRAGQLHAVIDFGNLGTGDPACDLVPAWTIFAGAARQRFRDSLPLGDDTWARARGWALWKALITCRAPGPIGEASQRVLAALLAESYTS</sequence>
<evidence type="ECO:0000259" key="1">
    <source>
        <dbReference type="Pfam" id="PF01636"/>
    </source>
</evidence>
<dbReference type="Proteomes" id="UP000689967">
    <property type="component" value="Unassembled WGS sequence"/>
</dbReference>
<accession>A0ABS6HCK9</accession>
<protein>
    <submittedName>
        <fullName evidence="2">Aminoglycoside phosphotransferase family protein</fullName>
    </submittedName>
</protein>
<dbReference type="Pfam" id="PF01636">
    <property type="entry name" value="APH"/>
    <property type="match status" value="1"/>
</dbReference>
<dbReference type="EMBL" id="JAERQM010000008">
    <property type="protein sequence ID" value="MBU8546466.1"/>
    <property type="molecule type" value="Genomic_DNA"/>
</dbReference>
<comment type="caution">
    <text evidence="2">The sequence shown here is derived from an EMBL/GenBank/DDBJ whole genome shotgun (WGS) entry which is preliminary data.</text>
</comment>
<feature type="domain" description="Aminoglycoside phosphotransferase" evidence="1">
    <location>
        <begin position="29"/>
        <end position="256"/>
    </location>
</feature>
<dbReference type="InterPro" id="IPR051678">
    <property type="entry name" value="AGP_Transferase"/>
</dbReference>
<gene>
    <name evidence="2" type="ORF">JJQ90_22285</name>
</gene>
<evidence type="ECO:0000313" key="2">
    <source>
        <dbReference type="EMBL" id="MBU8546466.1"/>
    </source>
</evidence>
<organism evidence="2 3">
    <name type="scientific">Falsiroseomonas oleicola</name>
    <dbReference type="NCBI Taxonomy" id="2801474"/>
    <lineage>
        <taxon>Bacteria</taxon>
        <taxon>Pseudomonadati</taxon>
        <taxon>Pseudomonadota</taxon>
        <taxon>Alphaproteobacteria</taxon>
        <taxon>Acetobacterales</taxon>
        <taxon>Roseomonadaceae</taxon>
        <taxon>Falsiroseomonas</taxon>
    </lineage>
</organism>
<dbReference type="InterPro" id="IPR002575">
    <property type="entry name" value="Aminoglycoside_PTrfase"/>
</dbReference>
<dbReference type="PANTHER" id="PTHR21310:SF42">
    <property type="entry name" value="BIFUNCTIONAL AAC_APH"/>
    <property type="match status" value="1"/>
</dbReference>
<dbReference type="RefSeq" id="WP_216878492.1">
    <property type="nucleotide sequence ID" value="NZ_JAERQM010000008.1"/>
</dbReference>
<keyword evidence="3" id="KW-1185">Reference proteome</keyword>
<dbReference type="CDD" id="cd05155">
    <property type="entry name" value="APH_ChoK_like_1"/>
    <property type="match status" value="1"/>
</dbReference>
<reference evidence="2 3" key="1">
    <citation type="submission" date="2021-01" db="EMBL/GenBank/DDBJ databases">
        <title>Roseomonas sp. nov, a bacterium isolated from an oil production mixture in Yumen Oilfield.</title>
        <authorList>
            <person name="Wu D."/>
        </authorList>
    </citation>
    <scope>NUCLEOTIDE SEQUENCE [LARGE SCALE GENOMIC DNA]</scope>
    <source>
        <strain evidence="2 3">ROY-5-3</strain>
    </source>
</reference>
<proteinExistence type="predicted"/>